<comment type="caution">
    <text evidence="14">The sequence shown here is derived from an EMBL/GenBank/DDBJ whole genome shotgun (WGS) entry which is preliminary data.</text>
</comment>
<feature type="binding site" evidence="12">
    <location>
        <position position="164"/>
    </location>
    <ligand>
        <name>GTP</name>
        <dbReference type="ChEBI" id="CHEBI:37565"/>
    </ligand>
</feature>
<evidence type="ECO:0000256" key="10">
    <source>
        <dbReference type="ARBA" id="ARBA00023239"/>
    </source>
</evidence>
<dbReference type="Pfam" id="PF06463">
    <property type="entry name" value="Mob_synth_C"/>
    <property type="match status" value="1"/>
</dbReference>
<feature type="binding site" evidence="12">
    <location>
        <position position="32"/>
    </location>
    <ligand>
        <name>[4Fe-4S] cluster</name>
        <dbReference type="ChEBI" id="CHEBI:49883"/>
        <label>1</label>
        <note>4Fe-4S-S-AdoMet</note>
    </ligand>
</feature>
<dbReference type="PROSITE" id="PS01305">
    <property type="entry name" value="MOAA_NIFB_PQQE"/>
    <property type="match status" value="1"/>
</dbReference>
<evidence type="ECO:0000256" key="4">
    <source>
        <dbReference type="ARBA" id="ARBA00022723"/>
    </source>
</evidence>
<keyword evidence="4 12" id="KW-0479">Metal-binding</keyword>
<dbReference type="Proteomes" id="UP000429595">
    <property type="component" value="Unassembled WGS sequence"/>
</dbReference>
<feature type="binding site" evidence="12">
    <location>
        <position position="72"/>
    </location>
    <ligand>
        <name>GTP</name>
        <dbReference type="ChEBI" id="CHEBI:37565"/>
    </ligand>
</feature>
<dbReference type="GO" id="GO:0061798">
    <property type="term" value="F:GTP 3',8'-cyclase activity"/>
    <property type="evidence" value="ECO:0007669"/>
    <property type="project" value="UniProtKB-UniRule"/>
</dbReference>
<reference evidence="14 15" key="1">
    <citation type="submission" date="2019-10" db="EMBL/GenBank/DDBJ databases">
        <title>Bacillus aerolatum sp. nov., isolated from bioaerosol of sport playgrounds.</title>
        <authorList>
            <person name="Chen P."/>
            <person name="Zhang G."/>
        </authorList>
    </citation>
    <scope>NUCLEOTIDE SEQUENCE [LARGE SCALE GENOMIC DNA]</scope>
    <source>
        <strain evidence="14 15">CX253</strain>
    </source>
</reference>
<feature type="binding site" evidence="12">
    <location>
        <begin position="267"/>
        <end position="269"/>
    </location>
    <ligand>
        <name>GTP</name>
        <dbReference type="ChEBI" id="CHEBI:37565"/>
    </ligand>
</feature>
<dbReference type="GO" id="GO:0005525">
    <property type="term" value="F:GTP binding"/>
    <property type="evidence" value="ECO:0007669"/>
    <property type="project" value="UniProtKB-UniRule"/>
</dbReference>
<dbReference type="SMART" id="SM00729">
    <property type="entry name" value="Elp3"/>
    <property type="match status" value="1"/>
</dbReference>
<dbReference type="CDD" id="cd01335">
    <property type="entry name" value="Radical_SAM"/>
    <property type="match status" value="1"/>
</dbReference>
<feature type="binding site" evidence="12">
    <location>
        <position position="262"/>
    </location>
    <ligand>
        <name>[4Fe-4S] cluster</name>
        <dbReference type="ChEBI" id="CHEBI:49883"/>
        <label>2</label>
        <note>4Fe-4S-substrate</note>
    </ligand>
</feature>
<dbReference type="InterPro" id="IPR040064">
    <property type="entry name" value="MoaA-like"/>
</dbReference>
<dbReference type="GO" id="GO:0046872">
    <property type="term" value="F:metal ion binding"/>
    <property type="evidence" value="ECO:0007669"/>
    <property type="project" value="UniProtKB-KW"/>
</dbReference>
<keyword evidence="7 12" id="KW-0411">Iron-sulfur</keyword>
<feature type="binding site" evidence="12">
    <location>
        <position position="198"/>
    </location>
    <ligand>
        <name>S-adenosyl-L-methionine</name>
        <dbReference type="ChEBI" id="CHEBI:59789"/>
    </ligand>
</feature>
<keyword evidence="2 12" id="KW-0004">4Fe-4S</keyword>
<name>A0A6I1FH40_9BACI</name>
<evidence type="ECO:0000256" key="11">
    <source>
        <dbReference type="ARBA" id="ARBA00048697"/>
    </source>
</evidence>
<dbReference type="SFLD" id="SFLDG01067">
    <property type="entry name" value="SPASM/twitch_domain_containing"/>
    <property type="match status" value="1"/>
</dbReference>
<keyword evidence="9 12" id="KW-0501">Molybdenum cofactor biosynthesis</keyword>
<dbReference type="Pfam" id="PF04055">
    <property type="entry name" value="Radical_SAM"/>
    <property type="match status" value="1"/>
</dbReference>
<comment type="catalytic activity">
    <reaction evidence="11 12">
        <text>GTP + AH2 + S-adenosyl-L-methionine = (8S)-3',8-cyclo-7,8-dihydroguanosine 5'-triphosphate + 5'-deoxyadenosine + L-methionine + A + H(+)</text>
        <dbReference type="Rhea" id="RHEA:49576"/>
        <dbReference type="ChEBI" id="CHEBI:13193"/>
        <dbReference type="ChEBI" id="CHEBI:15378"/>
        <dbReference type="ChEBI" id="CHEBI:17319"/>
        <dbReference type="ChEBI" id="CHEBI:17499"/>
        <dbReference type="ChEBI" id="CHEBI:37565"/>
        <dbReference type="ChEBI" id="CHEBI:57844"/>
        <dbReference type="ChEBI" id="CHEBI:59789"/>
        <dbReference type="ChEBI" id="CHEBI:131766"/>
        <dbReference type="EC" id="4.1.99.22"/>
    </reaction>
</comment>
<feature type="binding site" evidence="12">
    <location>
        <position position="18"/>
    </location>
    <ligand>
        <name>GTP</name>
        <dbReference type="ChEBI" id="CHEBI:37565"/>
    </ligand>
</feature>
<evidence type="ECO:0000256" key="12">
    <source>
        <dbReference type="HAMAP-Rule" id="MF_01225"/>
    </source>
</evidence>
<dbReference type="SUPFAM" id="SSF102114">
    <property type="entry name" value="Radical SAM enzymes"/>
    <property type="match status" value="1"/>
</dbReference>
<dbReference type="InterPro" id="IPR058240">
    <property type="entry name" value="rSAM_sf"/>
</dbReference>
<accession>A0A6I1FH40</accession>
<gene>
    <name evidence="12 14" type="primary">moaA</name>
    <name evidence="14" type="ORF">F9802_07395</name>
</gene>
<feature type="binding site" evidence="12">
    <location>
        <position position="31"/>
    </location>
    <ligand>
        <name>S-adenosyl-L-methionine</name>
        <dbReference type="ChEBI" id="CHEBI:59789"/>
    </ligand>
</feature>
<dbReference type="PANTHER" id="PTHR22960:SF0">
    <property type="entry name" value="MOLYBDENUM COFACTOR BIOSYNTHESIS PROTEIN 1"/>
    <property type="match status" value="1"/>
</dbReference>
<dbReference type="InterPro" id="IPR050105">
    <property type="entry name" value="MoCo_biosynth_MoaA/MoaC"/>
</dbReference>
<dbReference type="InterPro" id="IPR007197">
    <property type="entry name" value="rSAM"/>
</dbReference>
<dbReference type="NCBIfam" id="TIGR02666">
    <property type="entry name" value="moaA"/>
    <property type="match status" value="1"/>
</dbReference>
<keyword evidence="5 12" id="KW-0547">Nucleotide-binding</keyword>
<evidence type="ECO:0000256" key="2">
    <source>
        <dbReference type="ARBA" id="ARBA00022485"/>
    </source>
</evidence>
<dbReference type="UniPathway" id="UPA00344"/>
<evidence type="ECO:0000256" key="3">
    <source>
        <dbReference type="ARBA" id="ARBA00022691"/>
    </source>
</evidence>
<dbReference type="InterPro" id="IPR000385">
    <property type="entry name" value="MoaA_NifB_PqqE_Fe-S-bd_CS"/>
</dbReference>
<dbReference type="PROSITE" id="PS51918">
    <property type="entry name" value="RADICAL_SAM"/>
    <property type="match status" value="1"/>
</dbReference>
<feature type="binding site" evidence="12">
    <location>
        <position position="265"/>
    </location>
    <ligand>
        <name>[4Fe-4S] cluster</name>
        <dbReference type="ChEBI" id="CHEBI:49883"/>
        <label>2</label>
        <note>4Fe-4S-substrate</note>
    </ligand>
</feature>
<feature type="binding site" evidence="12">
    <location>
        <position position="25"/>
    </location>
    <ligand>
        <name>[4Fe-4S] cluster</name>
        <dbReference type="ChEBI" id="CHEBI:49883"/>
        <label>1</label>
        <note>4Fe-4S-S-AdoMet</note>
    </ligand>
</feature>
<proteinExistence type="inferred from homology"/>
<dbReference type="InterPro" id="IPR010505">
    <property type="entry name" value="MoaA_twitch"/>
</dbReference>
<keyword evidence="6 12" id="KW-0408">Iron</keyword>
<evidence type="ECO:0000313" key="15">
    <source>
        <dbReference type="Proteomes" id="UP000429595"/>
    </source>
</evidence>
<feature type="binding site" evidence="12">
    <location>
        <position position="279"/>
    </location>
    <ligand>
        <name>[4Fe-4S] cluster</name>
        <dbReference type="ChEBI" id="CHEBI:49883"/>
        <label>2</label>
        <note>4Fe-4S-substrate</note>
    </ligand>
</feature>
<dbReference type="InterPro" id="IPR013785">
    <property type="entry name" value="Aldolase_TIM"/>
</dbReference>
<evidence type="ECO:0000259" key="13">
    <source>
        <dbReference type="PROSITE" id="PS51918"/>
    </source>
</evidence>
<dbReference type="AlphaFoldDB" id="A0A6I1FH40"/>
<feature type="binding site" evidence="12">
    <location>
        <position position="29"/>
    </location>
    <ligand>
        <name>[4Fe-4S] cluster</name>
        <dbReference type="ChEBI" id="CHEBI:49883"/>
        <label>1</label>
        <note>4Fe-4S-S-AdoMet</note>
    </ligand>
</feature>
<dbReference type="EC" id="4.1.99.22" evidence="1 12"/>
<comment type="subunit">
    <text evidence="12">Monomer and homodimer.</text>
</comment>
<dbReference type="EMBL" id="WEIO01000003">
    <property type="protein sequence ID" value="KAB7707562.1"/>
    <property type="molecule type" value="Genomic_DNA"/>
</dbReference>
<comment type="function">
    <text evidence="12">Catalyzes the cyclization of GTP to (8S)-3',8-cyclo-7,8-dihydroguanosine 5'-triphosphate.</text>
</comment>
<dbReference type="InterPro" id="IPR013483">
    <property type="entry name" value="MoaA"/>
</dbReference>
<sequence>MIQDPLNDQLGRPLQDLRISVTDRCNFRCQYCMPEEIFGKDYAFLPKKDILSFEEIVKVVSLMVPFGIKKLRITGGEPLMRKDLPELIASLGKIEGIKDIALTTNGSLLKKHIYSLKEARLKRINVSLDTLDDQIFNQLNSRAYKVSDVLEGIESAASAGIQVKVNMVVQKGINDHDIVPMARYFRGTPHILRFIEFMDVGNFNDWNLEKVVSKKEIVQLINEQMPLEPVEANYFGEVASRYKYKGTDEEIGVISSVSDSFCSSCTRARLSANGQLYTCLFATKGHDLRKLIRSRAKDQEITDEIKRIWYGRHDRYSDERLLQTNRKERKKIEMSYIGG</sequence>
<dbReference type="SFLD" id="SFLDS00029">
    <property type="entry name" value="Radical_SAM"/>
    <property type="match status" value="1"/>
</dbReference>
<dbReference type="InterPro" id="IPR006638">
    <property type="entry name" value="Elp3/MiaA/NifB-like_rSAM"/>
</dbReference>
<organism evidence="14 15">
    <name type="scientific">Bacillus aerolatus</name>
    <dbReference type="NCBI Taxonomy" id="2653354"/>
    <lineage>
        <taxon>Bacteria</taxon>
        <taxon>Bacillati</taxon>
        <taxon>Bacillota</taxon>
        <taxon>Bacilli</taxon>
        <taxon>Bacillales</taxon>
        <taxon>Bacillaceae</taxon>
        <taxon>Bacillus</taxon>
    </lineage>
</organism>
<dbReference type="PANTHER" id="PTHR22960">
    <property type="entry name" value="MOLYBDOPTERIN COFACTOR SYNTHESIS PROTEIN A"/>
    <property type="match status" value="1"/>
</dbReference>
<comment type="similarity">
    <text evidence="12">Belongs to the radical SAM superfamily. MoaA family.</text>
</comment>
<evidence type="ECO:0000256" key="8">
    <source>
        <dbReference type="ARBA" id="ARBA00023134"/>
    </source>
</evidence>
<evidence type="ECO:0000256" key="1">
    <source>
        <dbReference type="ARBA" id="ARBA00012167"/>
    </source>
</evidence>
<dbReference type="GO" id="GO:0061799">
    <property type="term" value="F:cyclic pyranopterin monophosphate synthase activity"/>
    <property type="evidence" value="ECO:0007669"/>
    <property type="project" value="TreeGrafter"/>
</dbReference>
<keyword evidence="15" id="KW-1185">Reference proteome</keyword>
<dbReference type="CDD" id="cd21117">
    <property type="entry name" value="Twitch_MoaA"/>
    <property type="match status" value="1"/>
</dbReference>
<keyword evidence="8 12" id="KW-0342">GTP-binding</keyword>
<dbReference type="SFLD" id="SFLDG01386">
    <property type="entry name" value="main_SPASM_domain-containing"/>
    <property type="match status" value="1"/>
</dbReference>
<keyword evidence="10 12" id="KW-0456">Lyase</keyword>
<feature type="binding site" evidence="12">
    <location>
        <position position="76"/>
    </location>
    <ligand>
        <name>S-adenosyl-L-methionine</name>
        <dbReference type="ChEBI" id="CHEBI:59789"/>
    </ligand>
</feature>
<evidence type="ECO:0000256" key="6">
    <source>
        <dbReference type="ARBA" id="ARBA00023004"/>
    </source>
</evidence>
<comment type="pathway">
    <text evidence="12">Cofactor biosynthesis; molybdopterin biosynthesis.</text>
</comment>
<feature type="binding site" evidence="12">
    <location>
        <position position="127"/>
    </location>
    <ligand>
        <name>S-adenosyl-L-methionine</name>
        <dbReference type="ChEBI" id="CHEBI:59789"/>
    </ligand>
</feature>
<comment type="cofactor">
    <cofactor evidence="12">
        <name>[4Fe-4S] cluster</name>
        <dbReference type="ChEBI" id="CHEBI:49883"/>
    </cofactor>
    <text evidence="12">Binds 2 [4Fe-4S] clusters. Binds 1 [4Fe-4S] cluster coordinated with 3 cysteines and an exchangeable S-adenosyl-L-methionine and 1 [4Fe-4S] cluster coordinated with 3 cysteines and the GTP-derived substrate.</text>
</comment>
<feature type="domain" description="Radical SAM core" evidence="13">
    <location>
        <begin position="9"/>
        <end position="248"/>
    </location>
</feature>
<dbReference type="Gene3D" id="3.20.20.70">
    <property type="entry name" value="Aldolase class I"/>
    <property type="match status" value="1"/>
</dbReference>
<dbReference type="SFLD" id="SFLDG01383">
    <property type="entry name" value="cyclic_pyranopterin_phosphate"/>
    <property type="match status" value="1"/>
</dbReference>
<dbReference type="GO" id="GO:1904047">
    <property type="term" value="F:S-adenosyl-L-methionine binding"/>
    <property type="evidence" value="ECO:0007669"/>
    <property type="project" value="UniProtKB-UniRule"/>
</dbReference>
<keyword evidence="3 12" id="KW-0949">S-adenosyl-L-methionine</keyword>
<dbReference type="GO" id="GO:0051539">
    <property type="term" value="F:4 iron, 4 sulfur cluster binding"/>
    <property type="evidence" value="ECO:0007669"/>
    <property type="project" value="UniProtKB-UniRule"/>
</dbReference>
<evidence type="ECO:0000256" key="7">
    <source>
        <dbReference type="ARBA" id="ARBA00023014"/>
    </source>
</evidence>
<evidence type="ECO:0000256" key="5">
    <source>
        <dbReference type="ARBA" id="ARBA00022741"/>
    </source>
</evidence>
<evidence type="ECO:0000256" key="9">
    <source>
        <dbReference type="ARBA" id="ARBA00023150"/>
    </source>
</evidence>
<dbReference type="HAMAP" id="MF_01225_B">
    <property type="entry name" value="MoaA_B"/>
    <property type="match status" value="1"/>
</dbReference>
<evidence type="ECO:0000313" key="14">
    <source>
        <dbReference type="EMBL" id="KAB7707562.1"/>
    </source>
</evidence>
<protein>
    <recommendedName>
        <fullName evidence="1 12">GTP 3',8-cyclase</fullName>
        <ecNumber evidence="1 12">4.1.99.22</ecNumber>
    </recommendedName>
    <alternativeName>
        <fullName evidence="12">Molybdenum cofactor biosynthesis protein A</fullName>
    </alternativeName>
</protein>
<dbReference type="GO" id="GO:0006777">
    <property type="term" value="P:Mo-molybdopterin cofactor biosynthetic process"/>
    <property type="evidence" value="ECO:0007669"/>
    <property type="project" value="UniProtKB-UniRule"/>
</dbReference>
<feature type="binding site" evidence="12">
    <location>
        <position position="103"/>
    </location>
    <ligand>
        <name>GTP</name>
        <dbReference type="ChEBI" id="CHEBI:37565"/>
    </ligand>
</feature>